<dbReference type="Proteomes" id="UP001438707">
    <property type="component" value="Unassembled WGS sequence"/>
</dbReference>
<evidence type="ECO:0000256" key="6">
    <source>
        <dbReference type="SAM" id="SignalP"/>
    </source>
</evidence>
<evidence type="ECO:0000256" key="5">
    <source>
        <dbReference type="ARBA" id="ARBA00023136"/>
    </source>
</evidence>
<reference evidence="9 10" key="1">
    <citation type="journal article" date="2024" name="Nat. Commun.">
        <title>Phylogenomics reveals the evolutionary origins of lichenization in chlorophyte algae.</title>
        <authorList>
            <person name="Puginier C."/>
            <person name="Libourel C."/>
            <person name="Otte J."/>
            <person name="Skaloud P."/>
            <person name="Haon M."/>
            <person name="Grisel S."/>
            <person name="Petersen M."/>
            <person name="Berrin J.G."/>
            <person name="Delaux P.M."/>
            <person name="Dal Grande F."/>
            <person name="Keller J."/>
        </authorList>
    </citation>
    <scope>NUCLEOTIDE SEQUENCE [LARGE SCALE GENOMIC DNA]</scope>
    <source>
        <strain evidence="9 10">SAG 2145</strain>
    </source>
</reference>
<dbReference type="CDD" id="cd22271">
    <property type="entry name" value="DPBB_EXP_N-like"/>
    <property type="match status" value="1"/>
</dbReference>
<evidence type="ECO:0000256" key="1">
    <source>
        <dbReference type="ARBA" id="ARBA00004170"/>
    </source>
</evidence>
<keyword evidence="6" id="KW-0732">Signal</keyword>
<comment type="caution">
    <text evidence="9">The sequence shown here is derived from an EMBL/GenBank/DDBJ whole genome shotgun (WGS) entry which is preliminary data.</text>
</comment>
<name>A0AAW1QU41_9CHLO</name>
<dbReference type="InterPro" id="IPR007112">
    <property type="entry name" value="Expansin/allergen_DPBB_dom"/>
</dbReference>
<dbReference type="InterPro" id="IPR002963">
    <property type="entry name" value="Expansin"/>
</dbReference>
<evidence type="ECO:0000313" key="9">
    <source>
        <dbReference type="EMBL" id="KAK9824754.1"/>
    </source>
</evidence>
<feature type="domain" description="Expansin-like CBD" evidence="8">
    <location>
        <begin position="186"/>
        <end position="266"/>
    </location>
</feature>
<dbReference type="SUPFAM" id="SSF49590">
    <property type="entry name" value="PHL pollen allergen"/>
    <property type="match status" value="1"/>
</dbReference>
<evidence type="ECO:0000256" key="4">
    <source>
        <dbReference type="ARBA" id="ARBA00022512"/>
    </source>
</evidence>
<dbReference type="GO" id="GO:0009664">
    <property type="term" value="P:plant-type cell wall organization"/>
    <property type="evidence" value="ECO:0007669"/>
    <property type="project" value="InterPro"/>
</dbReference>
<evidence type="ECO:0000259" key="8">
    <source>
        <dbReference type="PROSITE" id="PS50843"/>
    </source>
</evidence>
<gene>
    <name evidence="9" type="ORF">WJX74_005028</name>
</gene>
<dbReference type="Pfam" id="PF01357">
    <property type="entry name" value="Expansin_C"/>
    <property type="match status" value="1"/>
</dbReference>
<comment type="similarity">
    <text evidence="3">Belongs to the expansin family. Expansin A subfamily.</text>
</comment>
<dbReference type="AlphaFoldDB" id="A0AAW1QU41"/>
<evidence type="ECO:0000313" key="10">
    <source>
        <dbReference type="Proteomes" id="UP001438707"/>
    </source>
</evidence>
<dbReference type="InterPro" id="IPR036749">
    <property type="entry name" value="Expansin_CBD_sf"/>
</dbReference>
<dbReference type="InterPro" id="IPR007117">
    <property type="entry name" value="Expansin_CBD"/>
</dbReference>
<evidence type="ECO:0008006" key="11">
    <source>
        <dbReference type="Google" id="ProtNLM"/>
    </source>
</evidence>
<comment type="subcellular location">
    <subcellularLocation>
        <location evidence="1">Membrane</location>
        <topology evidence="1">Peripheral membrane protein</topology>
    </subcellularLocation>
    <subcellularLocation>
        <location evidence="2">Secreted</location>
        <location evidence="2">Cell wall</location>
    </subcellularLocation>
</comment>
<feature type="domain" description="Expansin-like EG45" evidence="7">
    <location>
        <begin position="61"/>
        <end position="168"/>
    </location>
</feature>
<dbReference type="InterPro" id="IPR009009">
    <property type="entry name" value="RlpA-like_DPBB"/>
</dbReference>
<keyword evidence="10" id="KW-1185">Reference proteome</keyword>
<protein>
    <recommendedName>
        <fullName evidence="11">Expansin-like EG45 domain-containing protein</fullName>
    </recommendedName>
</protein>
<evidence type="ECO:0000259" key="7">
    <source>
        <dbReference type="PROSITE" id="PS50842"/>
    </source>
</evidence>
<keyword evidence="5" id="KW-0472">Membrane</keyword>
<dbReference type="GO" id="GO:0016020">
    <property type="term" value="C:membrane"/>
    <property type="evidence" value="ECO:0007669"/>
    <property type="project" value="UniProtKB-SubCell"/>
</dbReference>
<dbReference type="Pfam" id="PF03330">
    <property type="entry name" value="DPBB_1"/>
    <property type="match status" value="1"/>
</dbReference>
<dbReference type="PROSITE" id="PS51257">
    <property type="entry name" value="PROKAR_LIPOPROTEIN"/>
    <property type="match status" value="1"/>
</dbReference>
<feature type="signal peptide" evidence="6">
    <location>
        <begin position="1"/>
        <end position="26"/>
    </location>
</feature>
<dbReference type="PROSITE" id="PS50843">
    <property type="entry name" value="EXPANSIN_CBD"/>
    <property type="match status" value="1"/>
</dbReference>
<feature type="chain" id="PRO_5044013533" description="Expansin-like EG45 domain-containing protein" evidence="6">
    <location>
        <begin position="27"/>
        <end position="299"/>
    </location>
</feature>
<organism evidence="9 10">
    <name type="scientific">Apatococcus lobatus</name>
    <dbReference type="NCBI Taxonomy" id="904363"/>
    <lineage>
        <taxon>Eukaryota</taxon>
        <taxon>Viridiplantae</taxon>
        <taxon>Chlorophyta</taxon>
        <taxon>core chlorophytes</taxon>
        <taxon>Trebouxiophyceae</taxon>
        <taxon>Chlorellales</taxon>
        <taxon>Chlorellaceae</taxon>
        <taxon>Apatococcus</taxon>
    </lineage>
</organism>
<keyword evidence="4" id="KW-0964">Secreted</keyword>
<accession>A0AAW1QU41</accession>
<dbReference type="PANTHER" id="PTHR31867">
    <property type="entry name" value="EXPANSIN-A15"/>
    <property type="match status" value="1"/>
</dbReference>
<dbReference type="EMBL" id="JALJOS010000028">
    <property type="protein sequence ID" value="KAK9824754.1"/>
    <property type="molecule type" value="Genomic_DNA"/>
</dbReference>
<proteinExistence type="inferred from homology"/>
<dbReference type="SUPFAM" id="SSF50685">
    <property type="entry name" value="Barwin-like endoglucanases"/>
    <property type="match status" value="1"/>
</dbReference>
<evidence type="ECO:0000256" key="2">
    <source>
        <dbReference type="ARBA" id="ARBA00004191"/>
    </source>
</evidence>
<sequence length="299" mass="30727">MQPSRRACALSLAGLLISCLQYGAQGNPAGVATPLSAWRNGIASLYGDPVSIYNPSLGAIIGSCGYGPISLNAYPFWSIGALSPSNLFFQEGPVDGCGMCFQVQCINDGPQFAGKCNPDWQTNSITFMVTDSCPECQADQLDLNALAFQKLAPLGNGRVALQYRRVTCTPQEPVSVRVDANRGSGGWIRLWVMNAAGTAGVKSVSVRTAGTNGAWVPMNNAFGADWEMPASPAQPLDMLIGSDDGSSVTIPNAVAAGYTGTGTAPGQNFAQDAVGQIKAAAAGQNPPVAAGSTSTAVSG</sequence>
<dbReference type="PROSITE" id="PS50842">
    <property type="entry name" value="EXPANSIN_EG45"/>
    <property type="match status" value="1"/>
</dbReference>
<keyword evidence="4" id="KW-0134">Cell wall</keyword>
<dbReference type="InterPro" id="IPR036908">
    <property type="entry name" value="RlpA-like_sf"/>
</dbReference>
<dbReference type="Gene3D" id="2.40.40.10">
    <property type="entry name" value="RlpA-like domain"/>
    <property type="match status" value="1"/>
</dbReference>
<evidence type="ECO:0000256" key="3">
    <source>
        <dbReference type="ARBA" id="ARBA00005392"/>
    </source>
</evidence>
<dbReference type="Gene3D" id="2.60.40.760">
    <property type="entry name" value="Expansin, cellulose-binding-like domain"/>
    <property type="match status" value="1"/>
</dbReference>